<dbReference type="PANTHER" id="PTHR24198">
    <property type="entry name" value="ANKYRIN REPEAT AND PROTEIN KINASE DOMAIN-CONTAINING PROTEIN"/>
    <property type="match status" value="1"/>
</dbReference>
<dbReference type="PhylomeDB" id="B8LYJ7"/>
<gene>
    <name evidence="5" type="ORF">TSTA_067840</name>
</gene>
<dbReference type="InParanoid" id="B8LYJ7"/>
<sequence>MYAAVFRAIEVMELLISHKGINHLGTKKQKIKDENGEYSHDIEIDGPGSESEEEEDKKYVDIQTSYDDRFIDREPASGSTPLHLAIWEGKANAVKLLLQHRADMHIKDDDGESPMDLALSLGNDEILKLLKVFKSKEIDEEAVE</sequence>
<protein>
    <submittedName>
        <fullName evidence="5">Uncharacterized protein</fullName>
    </submittedName>
</protein>
<dbReference type="SUPFAM" id="SSF48403">
    <property type="entry name" value="Ankyrin repeat"/>
    <property type="match status" value="1"/>
</dbReference>
<name>B8LYJ7_TALSN</name>
<organism evidence="5 6">
    <name type="scientific">Talaromyces stipitatus (strain ATCC 10500 / CBS 375.48 / QM 6759 / NRRL 1006)</name>
    <name type="common">Penicillium stipitatum</name>
    <dbReference type="NCBI Taxonomy" id="441959"/>
    <lineage>
        <taxon>Eukaryota</taxon>
        <taxon>Fungi</taxon>
        <taxon>Dikarya</taxon>
        <taxon>Ascomycota</taxon>
        <taxon>Pezizomycotina</taxon>
        <taxon>Eurotiomycetes</taxon>
        <taxon>Eurotiomycetidae</taxon>
        <taxon>Eurotiales</taxon>
        <taxon>Trichocomaceae</taxon>
        <taxon>Talaromyces</taxon>
        <taxon>Talaromyces sect. Talaromyces</taxon>
    </lineage>
</organism>
<proteinExistence type="predicted"/>
<dbReference type="RefSeq" id="XP_002340742.1">
    <property type="nucleotide sequence ID" value="XM_002340701.1"/>
</dbReference>
<dbReference type="VEuPathDB" id="FungiDB:TSTA_067840"/>
<dbReference type="SMART" id="SM00248">
    <property type="entry name" value="ANK"/>
    <property type="match status" value="2"/>
</dbReference>
<evidence type="ECO:0000313" key="6">
    <source>
        <dbReference type="Proteomes" id="UP000001745"/>
    </source>
</evidence>
<dbReference type="AlphaFoldDB" id="B8LYJ7"/>
<evidence type="ECO:0000256" key="3">
    <source>
        <dbReference type="PROSITE-ProRule" id="PRU00023"/>
    </source>
</evidence>
<accession>B8LYJ7</accession>
<dbReference type="GeneID" id="8101255"/>
<feature type="repeat" description="ANK" evidence="3">
    <location>
        <begin position="77"/>
        <end position="109"/>
    </location>
</feature>
<keyword evidence="1" id="KW-0677">Repeat</keyword>
<dbReference type="HOGENOM" id="CLU_1797743_0_0_1"/>
<dbReference type="Pfam" id="PF12796">
    <property type="entry name" value="Ank_2"/>
    <property type="match status" value="1"/>
</dbReference>
<dbReference type="InterPro" id="IPR036770">
    <property type="entry name" value="Ankyrin_rpt-contain_sf"/>
</dbReference>
<keyword evidence="6" id="KW-1185">Reference proteome</keyword>
<keyword evidence="2 3" id="KW-0040">ANK repeat</keyword>
<evidence type="ECO:0000256" key="1">
    <source>
        <dbReference type="ARBA" id="ARBA00022737"/>
    </source>
</evidence>
<dbReference type="STRING" id="441959.B8LYJ7"/>
<dbReference type="OrthoDB" id="4807664at2759"/>
<dbReference type="Proteomes" id="UP000001745">
    <property type="component" value="Unassembled WGS sequence"/>
</dbReference>
<dbReference type="EMBL" id="EQ962652">
    <property type="protein sequence ID" value="EED23355.1"/>
    <property type="molecule type" value="Genomic_DNA"/>
</dbReference>
<feature type="region of interest" description="Disordered" evidence="4">
    <location>
        <begin position="35"/>
        <end position="57"/>
    </location>
</feature>
<evidence type="ECO:0000256" key="4">
    <source>
        <dbReference type="SAM" id="MobiDB-lite"/>
    </source>
</evidence>
<evidence type="ECO:0000313" key="5">
    <source>
        <dbReference type="EMBL" id="EED23355.1"/>
    </source>
</evidence>
<dbReference type="Gene3D" id="1.25.40.20">
    <property type="entry name" value="Ankyrin repeat-containing domain"/>
    <property type="match status" value="1"/>
</dbReference>
<dbReference type="PROSITE" id="PS50088">
    <property type="entry name" value="ANK_REPEAT"/>
    <property type="match status" value="1"/>
</dbReference>
<evidence type="ECO:0000256" key="2">
    <source>
        <dbReference type="ARBA" id="ARBA00023043"/>
    </source>
</evidence>
<dbReference type="InterPro" id="IPR002110">
    <property type="entry name" value="Ankyrin_rpt"/>
</dbReference>
<reference evidence="6" key="1">
    <citation type="journal article" date="2015" name="Genome Announc.">
        <title>Genome sequence of the AIDS-associated pathogen Penicillium marneffei (ATCC18224) and its near taxonomic relative Talaromyces stipitatus (ATCC10500).</title>
        <authorList>
            <person name="Nierman W.C."/>
            <person name="Fedorova-Abrams N.D."/>
            <person name="Andrianopoulos A."/>
        </authorList>
    </citation>
    <scope>NUCLEOTIDE SEQUENCE [LARGE SCALE GENOMIC DNA]</scope>
    <source>
        <strain evidence="6">ATCC 10500 / CBS 375.48 / QM 6759 / NRRL 1006</strain>
    </source>
</reference>
<dbReference type="PROSITE" id="PS50297">
    <property type="entry name" value="ANK_REP_REGION"/>
    <property type="match status" value="1"/>
</dbReference>
<dbReference type="PANTHER" id="PTHR24198:SF165">
    <property type="entry name" value="ANKYRIN REPEAT-CONTAINING PROTEIN-RELATED"/>
    <property type="match status" value="1"/>
</dbReference>